<evidence type="ECO:0000313" key="5">
    <source>
        <dbReference type="Proteomes" id="UP001138997"/>
    </source>
</evidence>
<feature type="transmembrane region" description="Helical" evidence="2">
    <location>
        <begin position="142"/>
        <end position="166"/>
    </location>
</feature>
<comment type="caution">
    <text evidence="4">The sequence shown here is derived from an EMBL/GenBank/DDBJ whole genome shotgun (WGS) entry which is preliminary data.</text>
</comment>
<feature type="region of interest" description="Disordered" evidence="1">
    <location>
        <begin position="33"/>
        <end position="60"/>
    </location>
</feature>
<evidence type="ECO:0008006" key="6">
    <source>
        <dbReference type="Google" id="ProtNLM"/>
    </source>
</evidence>
<feature type="signal peptide" evidence="3">
    <location>
        <begin position="1"/>
        <end position="28"/>
    </location>
</feature>
<evidence type="ECO:0000313" key="4">
    <source>
        <dbReference type="EMBL" id="MCD5316846.1"/>
    </source>
</evidence>
<gene>
    <name evidence="4" type="ORF">LR394_38720</name>
</gene>
<dbReference type="PANTHER" id="PTHR35007">
    <property type="entry name" value="INTEGRAL MEMBRANE PROTEIN-RELATED"/>
    <property type="match status" value="1"/>
</dbReference>
<sequence>MVITVAVSIAAGLAVVALANALWPPLQADNSSAVSAGSAGHEGSSTREDPDTGADGRTDPGPIVDANHRLLAVVFGAAAASGLHYPRGLGAWAARHGVGIRVSAQDLAISGFDHDNVLTAKILTTCASSLTASGGGIVLNRVWGLALPGVGVVALALLFGAATYFLPDAFVRRQARARRREFERALPVWCDLVALEMAGTAAPQEALVTAAEAGTTWPMQVVRDTLYRAVTAREPHWPALSALGERIGVDDLAQLGRLSQLVSHEGAQVRDTLIERAEGMRRRFLAASLGQAGQRDESMRLAVLVIAAGVILLLLYPGVIAVTQL</sequence>
<feature type="chain" id="PRO_5040723903" description="Type II secretion system protein GspF domain-containing protein" evidence="3">
    <location>
        <begin position="29"/>
        <end position="325"/>
    </location>
</feature>
<dbReference type="RefSeq" id="WP_231449697.1">
    <property type="nucleotide sequence ID" value="NZ_JAJOMB010000035.1"/>
</dbReference>
<accession>A0A9X1NN91</accession>
<evidence type="ECO:0000256" key="3">
    <source>
        <dbReference type="SAM" id="SignalP"/>
    </source>
</evidence>
<reference evidence="4" key="1">
    <citation type="submission" date="2021-11" db="EMBL/GenBank/DDBJ databases">
        <title>Streptomyces corallinus and Kineosporia corallina sp. nov., two new coral-derived marine actinobacteria.</title>
        <authorList>
            <person name="Buangrab K."/>
            <person name="Sutthacheep M."/>
            <person name="Yeemin T."/>
            <person name="Harunari E."/>
            <person name="Igarashi Y."/>
            <person name="Sripreechasak P."/>
            <person name="Kanchanasin P."/>
            <person name="Tanasupawat S."/>
            <person name="Phongsopitanun W."/>
        </authorList>
    </citation>
    <scope>NUCLEOTIDE SEQUENCE</scope>
    <source>
        <strain evidence="4">JCM 31032</strain>
    </source>
</reference>
<keyword evidence="5" id="KW-1185">Reference proteome</keyword>
<keyword evidence="2" id="KW-1133">Transmembrane helix</keyword>
<name>A0A9X1NN91_9ACTN</name>
<evidence type="ECO:0000256" key="1">
    <source>
        <dbReference type="SAM" id="MobiDB-lite"/>
    </source>
</evidence>
<dbReference type="EMBL" id="JAJOMB010000035">
    <property type="protein sequence ID" value="MCD5316846.1"/>
    <property type="molecule type" value="Genomic_DNA"/>
</dbReference>
<proteinExistence type="predicted"/>
<keyword evidence="2" id="KW-0812">Transmembrane</keyword>
<feature type="transmembrane region" description="Helical" evidence="2">
    <location>
        <begin position="301"/>
        <end position="322"/>
    </location>
</feature>
<dbReference type="AlphaFoldDB" id="A0A9X1NN91"/>
<dbReference type="PANTHER" id="PTHR35007:SF1">
    <property type="entry name" value="PILUS ASSEMBLY PROTEIN"/>
    <property type="match status" value="1"/>
</dbReference>
<organism evidence="4 5">
    <name type="scientific">Kineosporia babensis</name>
    <dbReference type="NCBI Taxonomy" id="499548"/>
    <lineage>
        <taxon>Bacteria</taxon>
        <taxon>Bacillati</taxon>
        <taxon>Actinomycetota</taxon>
        <taxon>Actinomycetes</taxon>
        <taxon>Kineosporiales</taxon>
        <taxon>Kineosporiaceae</taxon>
        <taxon>Kineosporia</taxon>
    </lineage>
</organism>
<feature type="compositionally biased region" description="Basic and acidic residues" evidence="1">
    <location>
        <begin position="44"/>
        <end position="58"/>
    </location>
</feature>
<evidence type="ECO:0000256" key="2">
    <source>
        <dbReference type="SAM" id="Phobius"/>
    </source>
</evidence>
<keyword evidence="2" id="KW-0472">Membrane</keyword>
<keyword evidence="3" id="KW-0732">Signal</keyword>
<protein>
    <recommendedName>
        <fullName evidence="6">Type II secretion system protein GspF domain-containing protein</fullName>
    </recommendedName>
</protein>
<dbReference type="Proteomes" id="UP001138997">
    <property type="component" value="Unassembled WGS sequence"/>
</dbReference>